<dbReference type="EMBL" id="NBSK02000008">
    <property type="protein sequence ID" value="KAJ0193142.1"/>
    <property type="molecule type" value="Genomic_DNA"/>
</dbReference>
<reference evidence="1 2" key="1">
    <citation type="journal article" date="2017" name="Nat. Commun.">
        <title>Genome assembly with in vitro proximity ligation data and whole-genome triplication in lettuce.</title>
        <authorList>
            <person name="Reyes-Chin-Wo S."/>
            <person name="Wang Z."/>
            <person name="Yang X."/>
            <person name="Kozik A."/>
            <person name="Arikit S."/>
            <person name="Song C."/>
            <person name="Xia L."/>
            <person name="Froenicke L."/>
            <person name="Lavelle D.O."/>
            <person name="Truco M.J."/>
            <person name="Xia R."/>
            <person name="Zhu S."/>
            <person name="Xu C."/>
            <person name="Xu H."/>
            <person name="Xu X."/>
            <person name="Cox K."/>
            <person name="Korf I."/>
            <person name="Meyers B.C."/>
            <person name="Michelmore R.W."/>
        </authorList>
    </citation>
    <scope>NUCLEOTIDE SEQUENCE [LARGE SCALE GENOMIC DNA]</scope>
    <source>
        <strain evidence="2">cv. Salinas</strain>
        <tissue evidence="1">Seedlings</tissue>
    </source>
</reference>
<gene>
    <name evidence="1" type="ORF">LSAT_V11C800413050</name>
</gene>
<comment type="caution">
    <text evidence="1">The sequence shown here is derived from an EMBL/GenBank/DDBJ whole genome shotgun (WGS) entry which is preliminary data.</text>
</comment>
<sequence>MENKRRKDRNLEVLLENDSHLAQEFVYCNYCGVDEIDPELIMNRLMKLSGLMTIKHPVKIQQLENFLMKISIPRMRSKCLKKVNMNRMEFKY</sequence>
<organism evidence="1 2">
    <name type="scientific">Lactuca sativa</name>
    <name type="common">Garden lettuce</name>
    <dbReference type="NCBI Taxonomy" id="4236"/>
    <lineage>
        <taxon>Eukaryota</taxon>
        <taxon>Viridiplantae</taxon>
        <taxon>Streptophyta</taxon>
        <taxon>Embryophyta</taxon>
        <taxon>Tracheophyta</taxon>
        <taxon>Spermatophyta</taxon>
        <taxon>Magnoliopsida</taxon>
        <taxon>eudicotyledons</taxon>
        <taxon>Gunneridae</taxon>
        <taxon>Pentapetalae</taxon>
        <taxon>asterids</taxon>
        <taxon>campanulids</taxon>
        <taxon>Asterales</taxon>
        <taxon>Asteraceae</taxon>
        <taxon>Cichorioideae</taxon>
        <taxon>Cichorieae</taxon>
        <taxon>Lactucinae</taxon>
        <taxon>Lactuca</taxon>
    </lineage>
</organism>
<protein>
    <submittedName>
        <fullName evidence="1">Uncharacterized protein</fullName>
    </submittedName>
</protein>
<evidence type="ECO:0000313" key="1">
    <source>
        <dbReference type="EMBL" id="KAJ0193142.1"/>
    </source>
</evidence>
<dbReference type="Proteomes" id="UP000235145">
    <property type="component" value="Unassembled WGS sequence"/>
</dbReference>
<evidence type="ECO:0000313" key="2">
    <source>
        <dbReference type="Proteomes" id="UP000235145"/>
    </source>
</evidence>
<proteinExistence type="predicted"/>
<name>A0A9R1X1T2_LACSA</name>
<dbReference type="AlphaFoldDB" id="A0A9R1X1T2"/>
<keyword evidence="2" id="KW-1185">Reference proteome</keyword>
<accession>A0A9R1X1T2</accession>